<name>A0A8H8CGH8_PSICU</name>
<dbReference type="OrthoDB" id="2985022at2759"/>
<feature type="chain" id="PRO_5034857195" evidence="1">
    <location>
        <begin position="21"/>
        <end position="149"/>
    </location>
</feature>
<dbReference type="AlphaFoldDB" id="A0A8H8CGH8"/>
<sequence>MHFNSLVAFTVAAAAVFAGAVPAPTNNGGIMSLEEMKAWVSALPPDEVTLVGDPFAALSSRAALSVTVTFCSTQSSTICTGPCTVKTVAGGTCIAAPDTNCLSATSQVTFCDRSGCGGSCNELNSCGTRLENNFCFTPGTESIGVPAGS</sequence>
<protein>
    <submittedName>
        <fullName evidence="2">Uncharacterized protein</fullName>
    </submittedName>
</protein>
<keyword evidence="1" id="KW-0732">Signal</keyword>
<comment type="caution">
    <text evidence="2">The sequence shown here is derived from an EMBL/GenBank/DDBJ whole genome shotgun (WGS) entry which is preliminary data.</text>
</comment>
<accession>A0A8H8CGH8</accession>
<evidence type="ECO:0000256" key="1">
    <source>
        <dbReference type="SAM" id="SignalP"/>
    </source>
</evidence>
<evidence type="ECO:0000313" key="2">
    <source>
        <dbReference type="EMBL" id="KAG5164090.1"/>
    </source>
</evidence>
<organism evidence="2">
    <name type="scientific">Psilocybe cubensis</name>
    <name type="common">Psychedelic mushroom</name>
    <name type="synonym">Stropharia cubensis</name>
    <dbReference type="NCBI Taxonomy" id="181762"/>
    <lineage>
        <taxon>Eukaryota</taxon>
        <taxon>Fungi</taxon>
        <taxon>Dikarya</taxon>
        <taxon>Basidiomycota</taxon>
        <taxon>Agaricomycotina</taxon>
        <taxon>Agaricomycetes</taxon>
        <taxon>Agaricomycetidae</taxon>
        <taxon>Agaricales</taxon>
        <taxon>Agaricineae</taxon>
        <taxon>Strophariaceae</taxon>
        <taxon>Psilocybe</taxon>
    </lineage>
</organism>
<dbReference type="EMBL" id="JAFIQS010000012">
    <property type="protein sequence ID" value="KAG5164090.1"/>
    <property type="molecule type" value="Genomic_DNA"/>
</dbReference>
<gene>
    <name evidence="2" type="ORF">JR316_010580</name>
</gene>
<reference evidence="2" key="1">
    <citation type="submission" date="2021-02" db="EMBL/GenBank/DDBJ databases">
        <title>Psilocybe cubensis genome.</title>
        <authorList>
            <person name="Mckernan K.J."/>
            <person name="Crawford S."/>
            <person name="Trippe A."/>
            <person name="Kane L.T."/>
            <person name="Mclaughlin S."/>
        </authorList>
    </citation>
    <scope>NUCLEOTIDE SEQUENCE [LARGE SCALE GENOMIC DNA]</scope>
    <source>
        <strain evidence="2">MGC-MH-2018</strain>
    </source>
</reference>
<proteinExistence type="predicted"/>
<feature type="signal peptide" evidence="1">
    <location>
        <begin position="1"/>
        <end position="20"/>
    </location>
</feature>